<comment type="pathway">
    <text evidence="2">Glycan metabolism; N-glycan metabolism.</text>
</comment>
<comment type="subcellular location">
    <subcellularLocation>
        <location evidence="1">Endoplasmic reticulum</location>
    </subcellularLocation>
</comment>
<dbReference type="SUPFAM" id="SSF51445">
    <property type="entry name" value="(Trans)glycosidases"/>
    <property type="match status" value="1"/>
</dbReference>
<evidence type="ECO:0000256" key="5">
    <source>
        <dbReference type="ARBA" id="ARBA00022801"/>
    </source>
</evidence>
<dbReference type="GO" id="GO:0030246">
    <property type="term" value="F:carbohydrate binding"/>
    <property type="evidence" value="ECO:0007669"/>
    <property type="project" value="InterPro"/>
</dbReference>
<dbReference type="InterPro" id="IPR048395">
    <property type="entry name" value="Glyco_hydro_31_C"/>
</dbReference>
<feature type="domain" description="Glycoside hydrolase family 31 TIM barrel" evidence="11">
    <location>
        <begin position="368"/>
        <end position="699"/>
    </location>
</feature>
<dbReference type="FunCoup" id="A0A6P6XPD5">
    <property type="interactions" value="1575"/>
</dbReference>
<feature type="domain" description="Glycosyl hydrolase family 31 C-terminal" evidence="13">
    <location>
        <begin position="707"/>
        <end position="798"/>
    </location>
</feature>
<keyword evidence="14" id="KW-1185">Reference proteome</keyword>
<dbReference type="CDD" id="cd06603">
    <property type="entry name" value="GH31_GANC_GANAB_alpha"/>
    <property type="match status" value="1"/>
</dbReference>
<feature type="domain" description="Glycoside hydrolase family 31 N-terminal" evidence="12">
    <location>
        <begin position="95"/>
        <end position="309"/>
    </location>
</feature>
<gene>
    <name evidence="15" type="primary">LOC113788493</name>
</gene>
<dbReference type="Proteomes" id="UP000515146">
    <property type="component" value="Unplaced"/>
</dbReference>
<dbReference type="AlphaFoldDB" id="A0A6P6XPD5"/>
<comment type="similarity">
    <text evidence="3 10">Belongs to the glycosyl hydrolase 31 family.</text>
</comment>
<dbReference type="Gene3D" id="2.60.40.1760">
    <property type="entry name" value="glycosyl hydrolase (family 31)"/>
    <property type="match status" value="1"/>
</dbReference>
<keyword evidence="5 10" id="KW-0378">Hydrolase</keyword>
<evidence type="ECO:0000256" key="8">
    <source>
        <dbReference type="ARBA" id="ARBA00023295"/>
    </source>
</evidence>
<proteinExistence type="inferred from homology"/>
<keyword evidence="4" id="KW-0732">Signal</keyword>
<keyword evidence="8 10" id="KW-0326">Glycosidase</keyword>
<accession>A0A6P6XPD5</accession>
<evidence type="ECO:0000256" key="3">
    <source>
        <dbReference type="ARBA" id="ARBA00007806"/>
    </source>
</evidence>
<evidence type="ECO:0000259" key="11">
    <source>
        <dbReference type="Pfam" id="PF01055"/>
    </source>
</evidence>
<dbReference type="SUPFAM" id="SSF74650">
    <property type="entry name" value="Galactose mutarotase-like"/>
    <property type="match status" value="1"/>
</dbReference>
<dbReference type="GO" id="GO:0090599">
    <property type="term" value="F:alpha-glucosidase activity"/>
    <property type="evidence" value="ECO:0007669"/>
    <property type="project" value="TreeGrafter"/>
</dbReference>
<evidence type="ECO:0000259" key="13">
    <source>
        <dbReference type="Pfam" id="PF21365"/>
    </source>
</evidence>
<dbReference type="Pfam" id="PF21365">
    <property type="entry name" value="Glyco_hydro_31_3rd"/>
    <property type="match status" value="1"/>
</dbReference>
<dbReference type="InterPro" id="IPR013780">
    <property type="entry name" value="Glyco_hydro_b"/>
</dbReference>
<protein>
    <recommendedName>
        <fullName evidence="9">Glucosidase II subunit alpha</fullName>
    </recommendedName>
</protein>
<evidence type="ECO:0000256" key="2">
    <source>
        <dbReference type="ARBA" id="ARBA00004833"/>
    </source>
</evidence>
<dbReference type="KEGG" id="dpte:113788493"/>
<evidence type="ECO:0000256" key="7">
    <source>
        <dbReference type="ARBA" id="ARBA00023180"/>
    </source>
</evidence>
<keyword evidence="6" id="KW-0256">Endoplasmic reticulum</keyword>
<dbReference type="GO" id="GO:0006491">
    <property type="term" value="P:N-glycan processing"/>
    <property type="evidence" value="ECO:0007669"/>
    <property type="project" value="TreeGrafter"/>
</dbReference>
<dbReference type="InterPro" id="IPR011013">
    <property type="entry name" value="Gal_mutarotase_sf_dom"/>
</dbReference>
<dbReference type="OrthoDB" id="3237269at2759"/>
<dbReference type="Gene3D" id="2.60.40.1180">
    <property type="entry name" value="Golgi alpha-mannosidase II"/>
    <property type="match status" value="2"/>
</dbReference>
<evidence type="ECO:0000256" key="1">
    <source>
        <dbReference type="ARBA" id="ARBA00004240"/>
    </source>
</evidence>
<sequence>MNLSTTKFTLSSTTTILSIILLIAFLNFNDAVDKSNFKTCEQSGFCKRNRNLQPKPERFQLLDSENIVPDSDLKSVSFQLKNIDTGIIYQAQLQSILDGQTFRFRVDEIDSPKKRFDPSELVLMPNIKPTKISIVDQSTNGFTVETIDEKNHQKNRVIIQANPFRLDIYSGNDLVMVVNQRGLFNFEHYRRKPQEGEEDPNTDCTEMCWEETFKGSTDSKPNGPMSLGMDVTFIGFEHVYGIPEHADSFSLKDTKGTMDPYRLFNSDVFEYDLYSPMTLYGAYPLMIAHSVQPKTVGLFWLNPSETWIDIESSNSGIGSLLTNLVSESKPNKLTHWISETGLMDMFFLLGPMATDVMYQNGQLLGTTQLPPIYSIGYHQCRWNYFSDQEVMEVDEKADLYDIPMDSIWLDVEYTESRSKKYFTHDSIMFKNWQSMIQNLTSKGRRLITIIDPHLKRESGYHIYDEASSQGLLTKDSKEDKDFEGWCWPGSSVWPDYLNPLVREWWSDKFDPKHFPGFEGGIIDFWNDMNEPSVFSGPEITAPRDMRHIDNVEHREIHNIYGYLMTKSTWDGLLKHRPNLRPFILSRSFFAGSQRNVAIWTGDNMSKWEHLKITIAMLLSHSIVGITFIGADIGGFFFNPESEEIMIRWYQASIFHPFYRAHAHLDTKRREPWVYSEFTRQSIRQSIRIRYSYLPYMYQLFYENEQLGMPPFRPLWMEFPTDSKTLSIDTAHMLGSDLLFAPILDKELKQLDIYLPKKQHEQTFWMDVFSNHVYQGGQEYRFEVDINSIPIFQRSGSIIPKRERPRRSAVLAVNDPISLQIFLNSNGTSTGFIYLDDGQTYNYQKQNAFIYGRFNYSKRTLQYTFEKGNPTSNRAWLERITIIGYPSKPNRIQLMNNSNDNPPPSQLAFKYDQQKHMLIIRKPAVMFGQNWQIKIN</sequence>
<dbReference type="RefSeq" id="XP_027193749.1">
    <property type="nucleotide sequence ID" value="XM_027337948.1"/>
</dbReference>
<dbReference type="InterPro" id="IPR000322">
    <property type="entry name" value="Glyco_hydro_31_TIM"/>
</dbReference>
<reference evidence="15" key="1">
    <citation type="submission" date="2025-08" db="UniProtKB">
        <authorList>
            <consortium name="RefSeq"/>
        </authorList>
    </citation>
    <scope>IDENTIFICATION</scope>
    <source>
        <strain evidence="15">Airmid</strain>
    </source>
</reference>
<evidence type="ECO:0000313" key="14">
    <source>
        <dbReference type="Proteomes" id="UP000515146"/>
    </source>
</evidence>
<evidence type="ECO:0000259" key="12">
    <source>
        <dbReference type="Pfam" id="PF13802"/>
    </source>
</evidence>
<dbReference type="Pfam" id="PF13802">
    <property type="entry name" value="Gal_mutarotas_2"/>
    <property type="match status" value="1"/>
</dbReference>
<keyword evidence="7" id="KW-0325">Glycoprotein</keyword>
<dbReference type="CTD" id="49953"/>
<dbReference type="SUPFAM" id="SSF51011">
    <property type="entry name" value="Glycosyl hydrolase domain"/>
    <property type="match status" value="1"/>
</dbReference>
<evidence type="ECO:0000256" key="4">
    <source>
        <dbReference type="ARBA" id="ARBA00022729"/>
    </source>
</evidence>
<dbReference type="InterPro" id="IPR025887">
    <property type="entry name" value="Glyco_hydro_31_N_dom"/>
</dbReference>
<evidence type="ECO:0000313" key="15">
    <source>
        <dbReference type="RefSeq" id="XP_027193749.1"/>
    </source>
</evidence>
<evidence type="ECO:0000256" key="10">
    <source>
        <dbReference type="RuleBase" id="RU361185"/>
    </source>
</evidence>
<dbReference type="PANTHER" id="PTHR22762:SF54">
    <property type="entry name" value="BCDNA.GH04962"/>
    <property type="match status" value="1"/>
</dbReference>
<dbReference type="InterPro" id="IPR017853">
    <property type="entry name" value="GH"/>
</dbReference>
<name>A0A6P6XPD5_DERPT</name>
<dbReference type="InParanoid" id="A0A6P6XPD5"/>
<dbReference type="GO" id="GO:0005783">
    <property type="term" value="C:endoplasmic reticulum"/>
    <property type="evidence" value="ECO:0007669"/>
    <property type="project" value="UniProtKB-SubCell"/>
</dbReference>
<evidence type="ECO:0000256" key="6">
    <source>
        <dbReference type="ARBA" id="ARBA00022824"/>
    </source>
</evidence>
<dbReference type="GO" id="GO:0005975">
    <property type="term" value="P:carbohydrate metabolic process"/>
    <property type="evidence" value="ECO:0007669"/>
    <property type="project" value="InterPro"/>
</dbReference>
<dbReference type="OMA" id="TVHQPLW"/>
<dbReference type="Gene3D" id="3.20.20.80">
    <property type="entry name" value="Glycosidases"/>
    <property type="match status" value="2"/>
</dbReference>
<dbReference type="CDD" id="cd14752">
    <property type="entry name" value="GH31_N"/>
    <property type="match status" value="1"/>
</dbReference>
<organism evidence="14 15">
    <name type="scientific">Dermatophagoides pteronyssinus</name>
    <name type="common">European house dust mite</name>
    <dbReference type="NCBI Taxonomy" id="6956"/>
    <lineage>
        <taxon>Eukaryota</taxon>
        <taxon>Metazoa</taxon>
        <taxon>Ecdysozoa</taxon>
        <taxon>Arthropoda</taxon>
        <taxon>Chelicerata</taxon>
        <taxon>Arachnida</taxon>
        <taxon>Acari</taxon>
        <taxon>Acariformes</taxon>
        <taxon>Sarcoptiformes</taxon>
        <taxon>Astigmata</taxon>
        <taxon>Psoroptidia</taxon>
        <taxon>Analgoidea</taxon>
        <taxon>Pyroglyphidae</taxon>
        <taxon>Dermatophagoidinae</taxon>
        <taxon>Dermatophagoides</taxon>
    </lineage>
</organism>
<dbReference type="Pfam" id="PF01055">
    <property type="entry name" value="Glyco_hydro_31_2nd"/>
    <property type="match status" value="1"/>
</dbReference>
<dbReference type="PANTHER" id="PTHR22762">
    <property type="entry name" value="ALPHA-GLUCOSIDASE"/>
    <property type="match status" value="1"/>
</dbReference>
<evidence type="ECO:0000256" key="9">
    <source>
        <dbReference type="ARBA" id="ARBA00042895"/>
    </source>
</evidence>